<name>A0A251UNQ6_HELAN</name>
<accession>A0A251UNQ6</accession>
<dbReference type="InParanoid" id="A0A251UNQ6"/>
<reference evidence="2" key="1">
    <citation type="journal article" date="2017" name="Nature">
        <title>The sunflower genome provides insights into oil metabolism, flowering and Asterid evolution.</title>
        <authorList>
            <person name="Badouin H."/>
            <person name="Gouzy J."/>
            <person name="Grassa C.J."/>
            <person name="Murat F."/>
            <person name="Staton S.E."/>
            <person name="Cottret L."/>
            <person name="Lelandais-Briere C."/>
            <person name="Owens G.L."/>
            <person name="Carrere S."/>
            <person name="Mayjonade B."/>
            <person name="Legrand L."/>
            <person name="Gill N."/>
            <person name="Kane N.C."/>
            <person name="Bowers J.E."/>
            <person name="Hubner S."/>
            <person name="Bellec A."/>
            <person name="Berard A."/>
            <person name="Berges H."/>
            <person name="Blanchet N."/>
            <person name="Boniface M.C."/>
            <person name="Brunel D."/>
            <person name="Catrice O."/>
            <person name="Chaidir N."/>
            <person name="Claudel C."/>
            <person name="Donnadieu C."/>
            <person name="Faraut T."/>
            <person name="Fievet G."/>
            <person name="Helmstetter N."/>
            <person name="King M."/>
            <person name="Knapp S.J."/>
            <person name="Lai Z."/>
            <person name="Le Paslier M.C."/>
            <person name="Lippi Y."/>
            <person name="Lorenzon L."/>
            <person name="Mandel J.R."/>
            <person name="Marage G."/>
            <person name="Marchand G."/>
            <person name="Marquand E."/>
            <person name="Bret-Mestries E."/>
            <person name="Morien E."/>
            <person name="Nambeesan S."/>
            <person name="Nguyen T."/>
            <person name="Pegot-Espagnet P."/>
            <person name="Pouilly N."/>
            <person name="Raftis F."/>
            <person name="Sallet E."/>
            <person name="Schiex T."/>
            <person name="Thomas J."/>
            <person name="Vandecasteele C."/>
            <person name="Vares D."/>
            <person name="Vear F."/>
            <person name="Vautrin S."/>
            <person name="Crespi M."/>
            <person name="Mangin B."/>
            <person name="Burke J.M."/>
            <person name="Salse J."/>
            <person name="Munos S."/>
            <person name="Vincourt P."/>
            <person name="Rieseberg L.H."/>
            <person name="Langlade N.B."/>
        </authorList>
    </citation>
    <scope>NUCLEOTIDE SEQUENCE [LARGE SCALE GENOMIC DNA]</scope>
    <source>
        <strain evidence="2">cv. SF193</strain>
    </source>
</reference>
<protein>
    <recommendedName>
        <fullName evidence="3">DNA-binding pseudobarrel domain-containing protein</fullName>
    </recommendedName>
</protein>
<proteinExistence type="predicted"/>
<dbReference type="AlphaFoldDB" id="A0A251UNQ6"/>
<keyword evidence="2" id="KW-1185">Reference proteome</keyword>
<organism evidence="1 2">
    <name type="scientific">Helianthus annuus</name>
    <name type="common">Common sunflower</name>
    <dbReference type="NCBI Taxonomy" id="4232"/>
    <lineage>
        <taxon>Eukaryota</taxon>
        <taxon>Viridiplantae</taxon>
        <taxon>Streptophyta</taxon>
        <taxon>Embryophyta</taxon>
        <taxon>Tracheophyta</taxon>
        <taxon>Spermatophyta</taxon>
        <taxon>Magnoliopsida</taxon>
        <taxon>eudicotyledons</taxon>
        <taxon>Gunneridae</taxon>
        <taxon>Pentapetalae</taxon>
        <taxon>asterids</taxon>
        <taxon>campanulids</taxon>
        <taxon>Asterales</taxon>
        <taxon>Asteraceae</taxon>
        <taxon>Asteroideae</taxon>
        <taxon>Heliantheae alliance</taxon>
        <taxon>Heliantheae</taxon>
        <taxon>Helianthus</taxon>
    </lineage>
</organism>
<evidence type="ECO:0000313" key="2">
    <source>
        <dbReference type="Proteomes" id="UP000215914"/>
    </source>
</evidence>
<sequence length="141" mass="15656">MRLTAAHGKKGSTSVVYSLLAGWAMFRKHYKLSEGDVGTFTFDKQQGVINLTQLIKSKRPIKQETPMGTQSCYGDANVQIDDQWSPTEKPCSSGGAGVKVNKTSDEYDDVVKDDGKCHNDDDANLCFERVIGQRSFGYYMD</sequence>
<evidence type="ECO:0000313" key="1">
    <source>
        <dbReference type="EMBL" id="OTG25017.1"/>
    </source>
</evidence>
<dbReference type="Proteomes" id="UP000215914">
    <property type="component" value="Chromosome 5"/>
</dbReference>
<gene>
    <name evidence="1" type="ORF">HannXRQ_Chr05g0143091</name>
</gene>
<dbReference type="EMBL" id="CM007894">
    <property type="protein sequence ID" value="OTG25017.1"/>
    <property type="molecule type" value="Genomic_DNA"/>
</dbReference>
<evidence type="ECO:0008006" key="3">
    <source>
        <dbReference type="Google" id="ProtNLM"/>
    </source>
</evidence>